<keyword evidence="12 16" id="KW-0406">Ion transport</keyword>
<dbReference type="GO" id="GO:0016655">
    <property type="term" value="F:oxidoreductase activity, acting on NAD(P)H, quinone or similar compound as acceptor"/>
    <property type="evidence" value="ECO:0007669"/>
    <property type="project" value="UniProtKB-UniRule"/>
</dbReference>
<dbReference type="NCBIfam" id="TIGR01938">
    <property type="entry name" value="nqrC"/>
    <property type="match status" value="1"/>
</dbReference>
<sequence>MAKFNKDSFGGTITVVILLSLICSVIVAGSATLLKPKQEEQKQLDKQRSILRVAHLLPADASGQEVREIFAKKIETRCVDLDAGTYAQCPAGFDAITAAKNPKTSQPIPADLDKAGIRVRAKLAQIYLVKGEDGQLQQMVLPIYGNGLWSVMYGFVSVAPNGDTLKGITYYDEGETPGLGGEIENPKWQAQFVGKELFNAQGQSAIVVGKGAANNPVYGREHGIDSLTGATLTSNGVQGTFSYWFGPNGFGPFLNHFRKGELK</sequence>
<evidence type="ECO:0000256" key="9">
    <source>
        <dbReference type="ARBA" id="ARBA00022989"/>
    </source>
</evidence>
<evidence type="ECO:0000256" key="7">
    <source>
        <dbReference type="ARBA" id="ARBA00022692"/>
    </source>
</evidence>
<comment type="subunit">
    <text evidence="16 17">Composed of six subunits; NqrA, NqrB, NqrC, NqrD, NqrE and NqrF.</text>
</comment>
<evidence type="ECO:0000256" key="10">
    <source>
        <dbReference type="ARBA" id="ARBA00023027"/>
    </source>
</evidence>
<evidence type="ECO:0000256" key="6">
    <source>
        <dbReference type="ARBA" id="ARBA00022643"/>
    </source>
</evidence>
<dbReference type="NCBIfam" id="NF003749">
    <property type="entry name" value="PRK05346.1-5"/>
    <property type="match status" value="1"/>
</dbReference>
<keyword evidence="2 16" id="KW-1003">Cell membrane</keyword>
<evidence type="ECO:0000256" key="16">
    <source>
        <dbReference type="HAMAP-Rule" id="MF_00427"/>
    </source>
</evidence>
<keyword evidence="7 16" id="KW-0812">Transmembrane</keyword>
<keyword evidence="13 16" id="KW-0830">Ubiquinone</keyword>
<dbReference type="InterPro" id="IPR010204">
    <property type="entry name" value="NqrC"/>
</dbReference>
<dbReference type="RefSeq" id="WP_126598771.1">
    <property type="nucleotide sequence ID" value="NZ_LR134510.1"/>
</dbReference>
<dbReference type="PIRSF" id="PIRSF009437">
    <property type="entry name" value="NQR-1_subunit_C"/>
    <property type="match status" value="1"/>
</dbReference>
<dbReference type="GO" id="GO:0005886">
    <property type="term" value="C:plasma membrane"/>
    <property type="evidence" value="ECO:0007669"/>
    <property type="project" value="UniProtKB-SubCell"/>
</dbReference>
<keyword evidence="19" id="KW-0560">Oxidoreductase</keyword>
<gene>
    <name evidence="16 19" type="primary">nqrC</name>
    <name evidence="19" type="ORF">NCTC12871_00549</name>
</gene>
<comment type="caution">
    <text evidence="16">Lacks conserved residue(s) required for the propagation of feature annotation.</text>
</comment>
<evidence type="ECO:0000256" key="15">
    <source>
        <dbReference type="ARBA" id="ARBA00023201"/>
    </source>
</evidence>
<name>A0A448TT87_9PAST</name>
<comment type="subcellular location">
    <subcellularLocation>
        <location evidence="16">Cell membrane</location>
        <topology evidence="16">Single-pass membrane protein</topology>
    </subcellularLocation>
</comment>
<comment type="catalytic activity">
    <reaction evidence="16 17">
        <text>a ubiquinone + n Na(+)(in) + NADH + H(+) = a ubiquinol + n Na(+)(out) + NAD(+)</text>
        <dbReference type="Rhea" id="RHEA:47748"/>
        <dbReference type="Rhea" id="RHEA-COMP:9565"/>
        <dbReference type="Rhea" id="RHEA-COMP:9566"/>
        <dbReference type="ChEBI" id="CHEBI:15378"/>
        <dbReference type="ChEBI" id="CHEBI:16389"/>
        <dbReference type="ChEBI" id="CHEBI:17976"/>
        <dbReference type="ChEBI" id="CHEBI:29101"/>
        <dbReference type="ChEBI" id="CHEBI:57540"/>
        <dbReference type="ChEBI" id="CHEBI:57945"/>
        <dbReference type="EC" id="7.2.1.1"/>
    </reaction>
</comment>
<evidence type="ECO:0000256" key="5">
    <source>
        <dbReference type="ARBA" id="ARBA00022630"/>
    </source>
</evidence>
<dbReference type="EMBL" id="LR134510">
    <property type="protein sequence ID" value="VEJ09115.1"/>
    <property type="molecule type" value="Genomic_DNA"/>
</dbReference>
<evidence type="ECO:0000256" key="13">
    <source>
        <dbReference type="ARBA" id="ARBA00023075"/>
    </source>
</evidence>
<keyword evidence="5 16" id="KW-0285">Flavoprotein</keyword>
<dbReference type="HAMAP" id="MF_00427">
    <property type="entry name" value="NqrC"/>
    <property type="match status" value="1"/>
</dbReference>
<evidence type="ECO:0000313" key="20">
    <source>
        <dbReference type="Proteomes" id="UP000279799"/>
    </source>
</evidence>
<keyword evidence="4 16" id="KW-0597">Phosphoprotein</keyword>
<keyword evidence="15 16" id="KW-0739">Sodium transport</keyword>
<evidence type="ECO:0000256" key="2">
    <source>
        <dbReference type="ARBA" id="ARBA00022475"/>
    </source>
</evidence>
<keyword evidence="8 16" id="KW-1278">Translocase</keyword>
<keyword evidence="11 16" id="KW-0915">Sodium</keyword>
<feature type="domain" description="FMN-binding" evidence="18">
    <location>
        <begin position="147"/>
        <end position="248"/>
    </location>
</feature>
<dbReference type="PANTHER" id="PTHR37838:SF1">
    <property type="entry name" value="NA(+)-TRANSLOCATING NADH-QUINONE REDUCTASE SUBUNIT C"/>
    <property type="match status" value="1"/>
</dbReference>
<accession>A0A448TT87</accession>
<evidence type="ECO:0000256" key="1">
    <source>
        <dbReference type="ARBA" id="ARBA00022448"/>
    </source>
</evidence>
<dbReference type="InterPro" id="IPR007329">
    <property type="entry name" value="FMN-bd"/>
</dbReference>
<evidence type="ECO:0000256" key="11">
    <source>
        <dbReference type="ARBA" id="ARBA00023053"/>
    </source>
</evidence>
<reference evidence="19 20" key="1">
    <citation type="submission" date="2018-12" db="EMBL/GenBank/DDBJ databases">
        <authorList>
            <consortium name="Pathogen Informatics"/>
        </authorList>
    </citation>
    <scope>NUCLEOTIDE SEQUENCE [LARGE SCALE GENOMIC DNA]</scope>
    <source>
        <strain evidence="19 20">NCTC12871</strain>
    </source>
</reference>
<comment type="function">
    <text evidence="16">NQR complex catalyzes the reduction of ubiquinone-1 to ubiquinol by two successive reactions, coupled with the transport of Na(+) ions from the cytoplasm to the periplasm. NqrA to NqrE are probably involved in the second step, the conversion of ubisemiquinone to ubiquinol.</text>
</comment>
<dbReference type="SMART" id="SM00900">
    <property type="entry name" value="FMN_bind"/>
    <property type="match status" value="1"/>
</dbReference>
<keyword evidence="3" id="KW-0997">Cell inner membrane</keyword>
<dbReference type="GO" id="GO:0006814">
    <property type="term" value="P:sodium ion transport"/>
    <property type="evidence" value="ECO:0007669"/>
    <property type="project" value="UniProtKB-UniRule"/>
</dbReference>
<dbReference type="NCBIfam" id="NF003746">
    <property type="entry name" value="PRK05346.1-1"/>
    <property type="match status" value="1"/>
</dbReference>
<evidence type="ECO:0000259" key="18">
    <source>
        <dbReference type="SMART" id="SM00900"/>
    </source>
</evidence>
<comment type="similarity">
    <text evidence="16 17">Belongs to the NqrC family.</text>
</comment>
<dbReference type="OrthoDB" id="9786835at2"/>
<protein>
    <recommendedName>
        <fullName evidence="16 17">Na(+)-translocating NADH-quinone reductase subunit C</fullName>
        <shortName evidence="16 17">Na(+)-NQR subunit C</shortName>
        <shortName evidence="16 17">Na(+)-translocating NQR subunit C</shortName>
        <ecNumber evidence="16 17">7.2.1.1</ecNumber>
    </recommendedName>
    <alternativeName>
        <fullName evidence="16 17">NQR complex subunit C</fullName>
    </alternativeName>
    <alternativeName>
        <fullName evidence="16 17">NQR-1 subunit C</fullName>
    </alternativeName>
</protein>
<dbReference type="EC" id="7.2.1.1" evidence="16 17"/>
<keyword evidence="20" id="KW-1185">Reference proteome</keyword>
<evidence type="ECO:0000256" key="12">
    <source>
        <dbReference type="ARBA" id="ARBA00023065"/>
    </source>
</evidence>
<comment type="cofactor">
    <cofactor evidence="16 17">
        <name>FMN</name>
        <dbReference type="ChEBI" id="CHEBI:58210"/>
    </cofactor>
</comment>
<evidence type="ECO:0000313" key="19">
    <source>
        <dbReference type="EMBL" id="VEJ09115.1"/>
    </source>
</evidence>
<keyword evidence="9 16" id="KW-1133">Transmembrane helix</keyword>
<dbReference type="GO" id="GO:0010181">
    <property type="term" value="F:FMN binding"/>
    <property type="evidence" value="ECO:0007669"/>
    <property type="project" value="UniProtKB-UniRule"/>
</dbReference>
<keyword evidence="10 16" id="KW-0520">NAD</keyword>
<feature type="modified residue" description="FMN phosphoryl threonine" evidence="16">
    <location>
        <position position="231"/>
    </location>
</feature>
<proteinExistence type="inferred from homology"/>
<dbReference type="PANTHER" id="PTHR37838">
    <property type="entry name" value="NA(+)-TRANSLOCATING NADH-QUINONE REDUCTASE SUBUNIT C"/>
    <property type="match status" value="1"/>
</dbReference>
<evidence type="ECO:0000256" key="4">
    <source>
        <dbReference type="ARBA" id="ARBA00022553"/>
    </source>
</evidence>
<dbReference type="KEGG" id="adp:NCTC12871_00549"/>
<dbReference type="Pfam" id="PF04205">
    <property type="entry name" value="FMN_bind"/>
    <property type="match status" value="1"/>
</dbReference>
<evidence type="ECO:0000256" key="17">
    <source>
        <dbReference type="PIRNR" id="PIRNR009437"/>
    </source>
</evidence>
<dbReference type="AlphaFoldDB" id="A0A448TT87"/>
<keyword evidence="1 16" id="KW-0813">Transport</keyword>
<evidence type="ECO:0000256" key="8">
    <source>
        <dbReference type="ARBA" id="ARBA00022967"/>
    </source>
</evidence>
<organism evidence="19 20">
    <name type="scientific">Actinobacillus delphinicola</name>
    <dbReference type="NCBI Taxonomy" id="51161"/>
    <lineage>
        <taxon>Bacteria</taxon>
        <taxon>Pseudomonadati</taxon>
        <taxon>Pseudomonadota</taxon>
        <taxon>Gammaproteobacteria</taxon>
        <taxon>Pasteurellales</taxon>
        <taxon>Pasteurellaceae</taxon>
        <taxon>Actinobacillus</taxon>
    </lineage>
</organism>
<dbReference type="Proteomes" id="UP000279799">
    <property type="component" value="Chromosome"/>
</dbReference>
<keyword evidence="14 16" id="KW-0472">Membrane</keyword>
<evidence type="ECO:0000256" key="14">
    <source>
        <dbReference type="ARBA" id="ARBA00023136"/>
    </source>
</evidence>
<keyword evidence="6 16" id="KW-0288">FMN</keyword>
<feature type="transmembrane region" description="Helical" evidence="16">
    <location>
        <begin position="12"/>
        <end position="34"/>
    </location>
</feature>
<evidence type="ECO:0000256" key="3">
    <source>
        <dbReference type="ARBA" id="ARBA00022519"/>
    </source>
</evidence>